<reference evidence="4" key="1">
    <citation type="submission" date="2023-11" db="EMBL/GenBank/DDBJ databases">
        <title>Genome Sequence of Bacillus pseudomycoides stain BUPM19.</title>
        <authorList>
            <person name="Farhat A."/>
        </authorList>
    </citation>
    <scope>NUCLEOTIDE SEQUENCE [LARGE SCALE GENOMIC DNA]</scope>
    <source>
        <strain evidence="4">BUPM19</strain>
    </source>
</reference>
<organism evidence="3 4">
    <name type="scientific">Bacillus bingmayongensis</name>
    <dbReference type="NCBI Taxonomy" id="1150157"/>
    <lineage>
        <taxon>Bacteria</taxon>
        <taxon>Bacillati</taxon>
        <taxon>Bacillota</taxon>
        <taxon>Bacilli</taxon>
        <taxon>Bacillales</taxon>
        <taxon>Bacillaceae</taxon>
        <taxon>Bacillus</taxon>
    </lineage>
</organism>
<comment type="similarity">
    <text evidence="1">Belongs to the multicopper oxidase family.</text>
</comment>
<dbReference type="Pfam" id="PF07731">
    <property type="entry name" value="Cu-oxidase_2"/>
    <property type="match status" value="1"/>
</dbReference>
<dbReference type="EMBL" id="JAXOVW010000007">
    <property type="protein sequence ID" value="MDZ5606552.1"/>
    <property type="molecule type" value="Genomic_DNA"/>
</dbReference>
<evidence type="ECO:0000256" key="1">
    <source>
        <dbReference type="ARBA" id="ARBA00010609"/>
    </source>
</evidence>
<feature type="domain" description="Plastocyanin-like" evidence="2">
    <location>
        <begin position="62"/>
        <end position="161"/>
    </location>
</feature>
<dbReference type="RefSeq" id="WP_374217031.1">
    <property type="nucleotide sequence ID" value="NZ_JAXOVW010000007.1"/>
</dbReference>
<dbReference type="InterPro" id="IPR011706">
    <property type="entry name" value="Cu-oxidase_C"/>
</dbReference>
<dbReference type="InterPro" id="IPR008972">
    <property type="entry name" value="Cupredoxin"/>
</dbReference>
<comment type="caution">
    <text evidence="3">The sequence shown here is derived from an EMBL/GenBank/DDBJ whole genome shotgun (WGS) entry which is preliminary data.</text>
</comment>
<protein>
    <submittedName>
        <fullName evidence="3">Multicopper oxidase domain-containing protein</fullName>
    </submittedName>
</protein>
<dbReference type="PANTHER" id="PTHR48267:SF1">
    <property type="entry name" value="BILIRUBIN OXIDASE"/>
    <property type="match status" value="1"/>
</dbReference>
<gene>
    <name evidence="3" type="ORF">U2I54_05380</name>
</gene>
<dbReference type="SUPFAM" id="SSF49503">
    <property type="entry name" value="Cupredoxins"/>
    <property type="match status" value="1"/>
</dbReference>
<name>A0ABU5JTX5_9BACI</name>
<evidence type="ECO:0000259" key="2">
    <source>
        <dbReference type="Pfam" id="PF07731"/>
    </source>
</evidence>
<evidence type="ECO:0000313" key="4">
    <source>
        <dbReference type="Proteomes" id="UP001291930"/>
    </source>
</evidence>
<dbReference type="Gene3D" id="2.60.40.420">
    <property type="entry name" value="Cupredoxins - blue copper proteins"/>
    <property type="match status" value="1"/>
</dbReference>
<evidence type="ECO:0000313" key="3">
    <source>
        <dbReference type="EMBL" id="MDZ5606552.1"/>
    </source>
</evidence>
<accession>A0ABU5JTX5</accession>
<sequence length="162" mass="18747">MNGNGCGGPVNPEDDANVMKFAVTKKLSEIDRSYISCHIRKKEDSLRRCIKRIRKLKVTASHDMYNRPMFLLDDKMWHDPVLEITKIGDVEIWEFLNVTGGVHPMHLQLVYFYILNRQPFEVSFYNETGEIRFTGLPIMPDEDERGPKDVVRASPGHITRIV</sequence>
<proteinExistence type="inferred from homology"/>
<dbReference type="PANTHER" id="PTHR48267">
    <property type="entry name" value="CUPREDOXIN SUPERFAMILY PROTEIN"/>
    <property type="match status" value="1"/>
</dbReference>
<dbReference type="Proteomes" id="UP001291930">
    <property type="component" value="Unassembled WGS sequence"/>
</dbReference>
<keyword evidence="4" id="KW-1185">Reference proteome</keyword>
<dbReference type="InterPro" id="IPR045087">
    <property type="entry name" value="Cu-oxidase_fam"/>
</dbReference>